<accession>A0A8J3WMT4</accession>
<organism evidence="1 2">
    <name type="scientific">Planobispora siamensis</name>
    <dbReference type="NCBI Taxonomy" id="936338"/>
    <lineage>
        <taxon>Bacteria</taxon>
        <taxon>Bacillati</taxon>
        <taxon>Actinomycetota</taxon>
        <taxon>Actinomycetes</taxon>
        <taxon>Streptosporangiales</taxon>
        <taxon>Streptosporangiaceae</taxon>
        <taxon>Planobispora</taxon>
    </lineage>
</organism>
<reference evidence="1 2" key="1">
    <citation type="submission" date="2021-01" db="EMBL/GenBank/DDBJ databases">
        <title>Whole genome shotgun sequence of Planobispora siamensis NBRC 107568.</title>
        <authorList>
            <person name="Komaki H."/>
            <person name="Tamura T."/>
        </authorList>
    </citation>
    <scope>NUCLEOTIDE SEQUENCE [LARGE SCALE GENOMIC DNA]</scope>
    <source>
        <strain evidence="1 2">NBRC 107568</strain>
    </source>
</reference>
<name>A0A8J3WMT4_9ACTN</name>
<dbReference type="Proteomes" id="UP000619788">
    <property type="component" value="Unassembled WGS sequence"/>
</dbReference>
<sequence length="107" mass="11581">MIICGHCQDRHATVTAVRACSQGIQVTPCHWLVDCGYDEDGGMIATACGADSYTTDYGWRCTAGHSHVSAEVRAAEGWDYVTEDEAAGYLKNTGRTPVLMNGHTWTP</sequence>
<dbReference type="AlphaFoldDB" id="A0A8J3WMT4"/>
<evidence type="ECO:0000313" key="1">
    <source>
        <dbReference type="EMBL" id="GIH95313.1"/>
    </source>
</evidence>
<dbReference type="EMBL" id="BOOJ01000052">
    <property type="protein sequence ID" value="GIH95313.1"/>
    <property type="molecule type" value="Genomic_DNA"/>
</dbReference>
<protein>
    <submittedName>
        <fullName evidence="1">Uncharacterized protein</fullName>
    </submittedName>
</protein>
<dbReference type="RefSeq" id="WP_204067411.1">
    <property type="nucleotide sequence ID" value="NZ_BOOJ01000052.1"/>
</dbReference>
<evidence type="ECO:0000313" key="2">
    <source>
        <dbReference type="Proteomes" id="UP000619788"/>
    </source>
</evidence>
<proteinExistence type="predicted"/>
<gene>
    <name evidence="1" type="ORF">Psi01_59430</name>
</gene>
<keyword evidence="2" id="KW-1185">Reference proteome</keyword>
<comment type="caution">
    <text evidence="1">The sequence shown here is derived from an EMBL/GenBank/DDBJ whole genome shotgun (WGS) entry which is preliminary data.</text>
</comment>